<feature type="region of interest" description="Disordered" evidence="1">
    <location>
        <begin position="1"/>
        <end position="41"/>
    </location>
</feature>
<feature type="compositionally biased region" description="Basic and acidic residues" evidence="1">
    <location>
        <begin position="1"/>
        <end position="17"/>
    </location>
</feature>
<evidence type="ECO:0000313" key="3">
    <source>
        <dbReference type="EMBL" id="QNP67924.1"/>
    </source>
</evidence>
<geneLocation type="plasmid" evidence="3 4">
    <name>unnamed2</name>
</geneLocation>
<name>A0A7H0I558_9ACTN</name>
<keyword evidence="4" id="KW-1185">Reference proteome</keyword>
<evidence type="ECO:0000313" key="4">
    <source>
        <dbReference type="Proteomes" id="UP000516230"/>
    </source>
</evidence>
<dbReference type="AlphaFoldDB" id="A0A7H0I558"/>
<dbReference type="RefSeq" id="WP_187744967.1">
    <property type="nucleotide sequence ID" value="NZ_CP060826.1"/>
</dbReference>
<keyword evidence="3" id="KW-0614">Plasmid</keyword>
<gene>
    <name evidence="3" type="ORF">IAG43_33840</name>
</gene>
<dbReference type="Pfam" id="PF03457">
    <property type="entry name" value="HA"/>
    <property type="match status" value="1"/>
</dbReference>
<accession>A0A7H0I558</accession>
<dbReference type="InterPro" id="IPR005114">
    <property type="entry name" value="Helicase_assoc"/>
</dbReference>
<feature type="domain" description="Helicase-associated" evidence="2">
    <location>
        <begin position="43"/>
        <end position="108"/>
    </location>
</feature>
<dbReference type="EMBL" id="CP060826">
    <property type="protein sequence ID" value="QNP67924.1"/>
    <property type="molecule type" value="Genomic_DNA"/>
</dbReference>
<evidence type="ECO:0000259" key="2">
    <source>
        <dbReference type="Pfam" id="PF03457"/>
    </source>
</evidence>
<organism evidence="3 4">
    <name type="scientific">Streptomyces genisteinicus</name>
    <dbReference type="NCBI Taxonomy" id="2768068"/>
    <lineage>
        <taxon>Bacteria</taxon>
        <taxon>Bacillati</taxon>
        <taxon>Actinomycetota</taxon>
        <taxon>Actinomycetes</taxon>
        <taxon>Kitasatosporales</taxon>
        <taxon>Streptomycetaceae</taxon>
        <taxon>Streptomyces</taxon>
    </lineage>
</organism>
<dbReference type="KEGG" id="sgj:IAG43_33840"/>
<evidence type="ECO:0000256" key="1">
    <source>
        <dbReference type="SAM" id="MobiDB-lite"/>
    </source>
</evidence>
<dbReference type="Proteomes" id="UP000516230">
    <property type="component" value="Plasmid unnamed2"/>
</dbReference>
<reference evidence="3 4" key="1">
    <citation type="submission" date="2020-08" db="EMBL/GenBank/DDBJ databases">
        <title>A novel species.</title>
        <authorList>
            <person name="Gao J."/>
        </authorList>
    </citation>
    <scope>NUCLEOTIDE SEQUENCE [LARGE SCALE GENOMIC DNA]</scope>
    <source>
        <strain evidence="3 4">CRPJ-33</strain>
        <plasmid evidence="3 4">unnamed2</plasmid>
    </source>
</reference>
<protein>
    <submittedName>
        <fullName evidence="3">Helicase associated domain-containing protein</fullName>
    </submittedName>
</protein>
<sequence>QRQDWDRLAPGQRERLEQLGLRPLPAAEKPAAARGKRTGAEASAAFERGITALAQYIEREERTVVPRGWGEDMPDGTVVRLGVWLSNTRTRRAGLSAEQRSRLAALGVDWA</sequence>
<dbReference type="Gene3D" id="6.10.140.530">
    <property type="match status" value="1"/>
</dbReference>
<feature type="non-terminal residue" evidence="3">
    <location>
        <position position="1"/>
    </location>
</feature>
<proteinExistence type="predicted"/>